<dbReference type="InterPro" id="IPR008462">
    <property type="entry name" value="CsbD"/>
</dbReference>
<dbReference type="RefSeq" id="WP_125349576.1">
    <property type="nucleotide sequence ID" value="NZ_RHPN01000013.1"/>
</dbReference>
<protein>
    <submittedName>
        <fullName evidence="3">CsbD family protein</fullName>
    </submittedName>
</protein>
<dbReference type="EMBL" id="RHPO01000009">
    <property type="protein sequence ID" value="RRT92367.1"/>
    <property type="molecule type" value="Genomic_DNA"/>
</dbReference>
<reference evidence="3 4" key="1">
    <citation type="submission" date="2018-10" db="EMBL/GenBank/DDBJ databases">
        <title>Transmission dynamics of multidrug resistant bacteria on intensive care unit surfaces.</title>
        <authorList>
            <person name="D'Souza A.W."/>
            <person name="Potter R.F."/>
            <person name="Wallace M."/>
            <person name="Shupe A."/>
            <person name="Patel S."/>
            <person name="Sun S."/>
            <person name="Gul D."/>
            <person name="Kwon J.H."/>
            <person name="Andleeb S."/>
            <person name="Burnham C.-A.D."/>
            <person name="Dantas G."/>
        </authorList>
    </citation>
    <scope>NUCLEOTIDE SEQUENCE [LARGE SCALE GENOMIC DNA]</scope>
    <source>
        <strain evidence="3 4">WF_348</strain>
    </source>
</reference>
<gene>
    <name evidence="3" type="ORF">EGI89_06360</name>
</gene>
<evidence type="ECO:0000256" key="1">
    <source>
        <dbReference type="ARBA" id="ARBA00009129"/>
    </source>
</evidence>
<dbReference type="PANTHER" id="PTHR34977:SF1">
    <property type="entry name" value="UPF0337 PROTEIN YJBJ"/>
    <property type="match status" value="1"/>
</dbReference>
<dbReference type="Pfam" id="PF05532">
    <property type="entry name" value="CsbD"/>
    <property type="match status" value="1"/>
</dbReference>
<name>A0A427BQC7_9FLAO</name>
<dbReference type="InterPro" id="IPR036629">
    <property type="entry name" value="YjbJ_sf"/>
</dbReference>
<comment type="caution">
    <text evidence="3">The sequence shown here is derived from an EMBL/GenBank/DDBJ whole genome shotgun (WGS) entry which is preliminary data.</text>
</comment>
<proteinExistence type="inferred from homology"/>
<evidence type="ECO:0000313" key="4">
    <source>
        <dbReference type="Proteomes" id="UP000267844"/>
    </source>
</evidence>
<dbReference type="AlphaFoldDB" id="A0A427BQC7"/>
<dbReference type="Proteomes" id="UP000267844">
    <property type="component" value="Unassembled WGS sequence"/>
</dbReference>
<comment type="similarity">
    <text evidence="1">Belongs to the UPF0337 (CsbD) family.</text>
</comment>
<sequence length="79" mass="9122">MDKLQLEGKWNQIKGSVKQKFGDWFDDDDTFLNGKFDDIVGKIQEKTGKTIEEIESTIRDWVDTDEDAEDNAKNNQPQA</sequence>
<organism evidence="3 4">
    <name type="scientific">Empedobacter falsenii</name>
    <dbReference type="NCBI Taxonomy" id="343874"/>
    <lineage>
        <taxon>Bacteria</taxon>
        <taxon>Pseudomonadati</taxon>
        <taxon>Bacteroidota</taxon>
        <taxon>Flavobacteriia</taxon>
        <taxon>Flavobacteriales</taxon>
        <taxon>Weeksellaceae</taxon>
        <taxon>Empedobacter</taxon>
    </lineage>
</organism>
<accession>A0A427BQC7</accession>
<dbReference type="SUPFAM" id="SSF69047">
    <property type="entry name" value="Hypothetical protein YjbJ"/>
    <property type="match status" value="1"/>
</dbReference>
<evidence type="ECO:0000259" key="2">
    <source>
        <dbReference type="Pfam" id="PF05532"/>
    </source>
</evidence>
<feature type="domain" description="CsbD-like" evidence="2">
    <location>
        <begin position="5"/>
        <end position="55"/>
    </location>
</feature>
<dbReference type="InterPro" id="IPR050423">
    <property type="entry name" value="UPF0337_stress_rsp"/>
</dbReference>
<evidence type="ECO:0000313" key="3">
    <source>
        <dbReference type="EMBL" id="RRT92367.1"/>
    </source>
</evidence>
<dbReference type="PANTHER" id="PTHR34977">
    <property type="entry name" value="UPF0337 PROTEIN YJBJ"/>
    <property type="match status" value="1"/>
</dbReference>
<dbReference type="Gene3D" id="1.10.1470.10">
    <property type="entry name" value="YjbJ"/>
    <property type="match status" value="1"/>
</dbReference>